<dbReference type="GO" id="GO:0009658">
    <property type="term" value="P:chloroplast organization"/>
    <property type="evidence" value="ECO:0007669"/>
    <property type="project" value="TreeGrafter"/>
</dbReference>
<feature type="region of interest" description="Disordered" evidence="1">
    <location>
        <begin position="188"/>
        <end position="212"/>
    </location>
</feature>
<evidence type="ECO:0000313" key="3">
    <source>
        <dbReference type="Proteomes" id="UP001159364"/>
    </source>
</evidence>
<dbReference type="GO" id="GO:0009507">
    <property type="term" value="C:chloroplast"/>
    <property type="evidence" value="ECO:0007669"/>
    <property type="project" value="TreeGrafter"/>
</dbReference>
<name>A0AAV8U433_9ROSI</name>
<evidence type="ECO:0000313" key="2">
    <source>
        <dbReference type="EMBL" id="KAJ8772989.1"/>
    </source>
</evidence>
<dbReference type="Gene3D" id="3.10.450.40">
    <property type="match status" value="1"/>
</dbReference>
<reference evidence="2 3" key="1">
    <citation type="submission" date="2021-09" db="EMBL/GenBank/DDBJ databases">
        <title>Genomic insights and catalytic innovation underlie evolution of tropane alkaloids biosynthesis.</title>
        <authorList>
            <person name="Wang Y.-J."/>
            <person name="Tian T."/>
            <person name="Huang J.-P."/>
            <person name="Huang S.-X."/>
        </authorList>
    </citation>
    <scope>NUCLEOTIDE SEQUENCE [LARGE SCALE GENOMIC DNA]</scope>
    <source>
        <strain evidence="2">KIB-2018</strain>
        <tissue evidence="2">Leaf</tissue>
    </source>
</reference>
<evidence type="ECO:0000256" key="1">
    <source>
        <dbReference type="SAM" id="MobiDB-lite"/>
    </source>
</evidence>
<sequence length="212" mass="24147">MTESEAAGENVEAIGEDMDVIEANGGKRSRGEEDGNEELVKRQKVDKSVEEERLEKKVEEEIDGNGEEKGEEEEEEKEEVGPVTLGPKSFGSSVEMFDYFYKFLHFWPPHVKINKYEHMVLLDLLKKGHPEPDKKIGSGIRAFQVQNHPTFKSRCFFLIRDDDSFDDFSFRKCVDNILPLPEDMKAKPDANKLLGGRKGRGGRGRGGRGKRW</sequence>
<dbReference type="AlphaFoldDB" id="A0AAV8U433"/>
<dbReference type="PANTHER" id="PTHR33415">
    <property type="entry name" value="PROTEIN EMBRYO DEFECTIVE 514"/>
    <property type="match status" value="1"/>
</dbReference>
<dbReference type="EMBL" id="JAIWQS010000002">
    <property type="protein sequence ID" value="KAJ8772989.1"/>
    <property type="molecule type" value="Genomic_DNA"/>
</dbReference>
<accession>A0AAV8U433</accession>
<gene>
    <name evidence="2" type="ORF">K2173_028166</name>
</gene>
<feature type="compositionally biased region" description="Acidic residues" evidence="1">
    <location>
        <begin position="60"/>
        <end position="78"/>
    </location>
</feature>
<feature type="compositionally biased region" description="Basic and acidic residues" evidence="1">
    <location>
        <begin position="29"/>
        <end position="59"/>
    </location>
</feature>
<dbReference type="InterPro" id="IPR044673">
    <property type="entry name" value="DCL-like"/>
</dbReference>
<protein>
    <submittedName>
        <fullName evidence="2">Uncharacterized protein</fullName>
    </submittedName>
</protein>
<dbReference type="Proteomes" id="UP001159364">
    <property type="component" value="Linkage Group LG02"/>
</dbReference>
<dbReference type="PANTHER" id="PTHR33415:SF12">
    <property type="entry name" value="PROTEIN EMBRYO DEFECTIVE 514"/>
    <property type="match status" value="1"/>
</dbReference>
<dbReference type="Pfam" id="PF11523">
    <property type="entry name" value="DUF3223"/>
    <property type="match status" value="1"/>
</dbReference>
<proteinExistence type="predicted"/>
<dbReference type="GO" id="GO:0017126">
    <property type="term" value="P:nucleologenesis"/>
    <property type="evidence" value="ECO:0007669"/>
    <property type="project" value="TreeGrafter"/>
</dbReference>
<organism evidence="2 3">
    <name type="scientific">Erythroxylum novogranatense</name>
    <dbReference type="NCBI Taxonomy" id="1862640"/>
    <lineage>
        <taxon>Eukaryota</taxon>
        <taxon>Viridiplantae</taxon>
        <taxon>Streptophyta</taxon>
        <taxon>Embryophyta</taxon>
        <taxon>Tracheophyta</taxon>
        <taxon>Spermatophyta</taxon>
        <taxon>Magnoliopsida</taxon>
        <taxon>eudicotyledons</taxon>
        <taxon>Gunneridae</taxon>
        <taxon>Pentapetalae</taxon>
        <taxon>rosids</taxon>
        <taxon>fabids</taxon>
        <taxon>Malpighiales</taxon>
        <taxon>Erythroxylaceae</taxon>
        <taxon>Erythroxylum</taxon>
    </lineage>
</organism>
<dbReference type="GO" id="GO:1901259">
    <property type="term" value="P:chloroplast rRNA processing"/>
    <property type="evidence" value="ECO:0007669"/>
    <property type="project" value="TreeGrafter"/>
</dbReference>
<feature type="compositionally biased region" description="Basic residues" evidence="1">
    <location>
        <begin position="195"/>
        <end position="212"/>
    </location>
</feature>
<keyword evidence="3" id="KW-1185">Reference proteome</keyword>
<dbReference type="GO" id="GO:0005634">
    <property type="term" value="C:nucleus"/>
    <property type="evidence" value="ECO:0007669"/>
    <property type="project" value="TreeGrafter"/>
</dbReference>
<comment type="caution">
    <text evidence="2">The sequence shown here is derived from an EMBL/GenBank/DDBJ whole genome shotgun (WGS) entry which is preliminary data.</text>
</comment>
<feature type="region of interest" description="Disordered" evidence="1">
    <location>
        <begin position="1"/>
        <end position="85"/>
    </location>
</feature>
<dbReference type="FunFam" id="3.10.450.40:FF:000016">
    <property type="entry name" value="Predicted protein"/>
    <property type="match status" value="1"/>
</dbReference>